<evidence type="ECO:0000259" key="1">
    <source>
        <dbReference type="Pfam" id="PF12759"/>
    </source>
</evidence>
<keyword evidence="3" id="KW-1185">Reference proteome</keyword>
<dbReference type="Proteomes" id="UP001617714">
    <property type="component" value="Unassembled WGS sequence"/>
</dbReference>
<accession>A0ABW8FZW5</accession>
<comment type="caution">
    <text evidence="2">The sequence shown here is derived from an EMBL/GenBank/DDBJ whole genome shotgun (WGS) entry which is preliminary data.</text>
</comment>
<dbReference type="PANTHER" id="PTHR47923">
    <property type="entry name" value="INSERTION ELEMENT IS1 1 PROTEIN INSA-RELATED"/>
    <property type="match status" value="1"/>
</dbReference>
<dbReference type="PANTHER" id="PTHR47923:SF1">
    <property type="entry name" value="INSERTION ELEMENT IS1 1 PROTEIN INSA-RELATED"/>
    <property type="match status" value="1"/>
</dbReference>
<evidence type="ECO:0000313" key="3">
    <source>
        <dbReference type="Proteomes" id="UP001617714"/>
    </source>
</evidence>
<dbReference type="RefSeq" id="WP_072037839.1">
    <property type="nucleotide sequence ID" value="NZ_CP046377.1"/>
</dbReference>
<organism evidence="2 3">
    <name type="scientific">Pectobacterium parvum</name>
    <dbReference type="NCBI Taxonomy" id="2778550"/>
    <lineage>
        <taxon>Bacteria</taxon>
        <taxon>Pseudomonadati</taxon>
        <taxon>Pseudomonadota</taxon>
        <taxon>Gammaproteobacteria</taxon>
        <taxon>Enterobacterales</taxon>
        <taxon>Pectobacteriaceae</taxon>
        <taxon>Pectobacterium</taxon>
    </lineage>
</organism>
<proteinExistence type="predicted"/>
<dbReference type="GeneID" id="301196133"/>
<feature type="domain" description="Insertion element IS1 protein InsA helix-turn-helix" evidence="1">
    <location>
        <begin position="43"/>
        <end position="88"/>
    </location>
</feature>
<protein>
    <submittedName>
        <fullName evidence="2">IS1-like element transposase</fullName>
    </submittedName>
</protein>
<name>A0ABW8FZW5_9GAMM</name>
<sequence length="107" mass="12047">MAQVDVKCPFCECTDAVKKHGMGNAGYQRSRYQSCCRTFQLDYAYCACQHGMKEQIVDLAMNNACIRDTDRALHISINAVVRTLKNSRAMCNHTFAGQSLDLAYLRS</sequence>
<reference evidence="2 3" key="1">
    <citation type="submission" date="2024-10" db="EMBL/GenBank/DDBJ databases">
        <authorList>
            <person name="Lu C.-H."/>
        </authorList>
    </citation>
    <scope>NUCLEOTIDE SEQUENCE [LARGE SCALE GENOMIC DNA]</scope>
    <source>
        <strain evidence="2 3">22QBSP01-2</strain>
    </source>
</reference>
<gene>
    <name evidence="2" type="ORF">ACIPSN_13585</name>
</gene>
<dbReference type="EMBL" id="JBIXKD010000014">
    <property type="protein sequence ID" value="MFJ5322370.1"/>
    <property type="molecule type" value="Genomic_DNA"/>
</dbReference>
<dbReference type="InterPro" id="IPR051252">
    <property type="entry name" value="IS1_transposase_InsA"/>
</dbReference>
<evidence type="ECO:0000313" key="2">
    <source>
        <dbReference type="EMBL" id="MFJ5322370.1"/>
    </source>
</evidence>
<dbReference type="Pfam" id="PF12759">
    <property type="entry name" value="HTH_Tnp_IS1"/>
    <property type="match status" value="1"/>
</dbReference>
<dbReference type="InterPro" id="IPR024431">
    <property type="entry name" value="InsA_HTH_dom"/>
</dbReference>